<keyword evidence="3 7" id="KW-0812">Transmembrane</keyword>
<evidence type="ECO:0000256" key="8">
    <source>
        <dbReference type="SAM" id="Phobius"/>
    </source>
</evidence>
<evidence type="ECO:0000256" key="1">
    <source>
        <dbReference type="ARBA" id="ARBA00004127"/>
    </source>
</evidence>
<dbReference type="PRINTS" id="PR00783">
    <property type="entry name" value="MINTRINSICP"/>
</dbReference>
<dbReference type="InterPro" id="IPR034294">
    <property type="entry name" value="Aquaporin_transptr"/>
</dbReference>
<evidence type="ECO:0000256" key="4">
    <source>
        <dbReference type="ARBA" id="ARBA00022737"/>
    </source>
</evidence>
<sequence length="235" mass="24832">MRLGAQGSRILGEVIGTFLFVLTIPLASIGVGSLSAIPIGFMLSAMTFCFAYVSGAHFNPAITIAVFFIGRMHIVRVGMYIAAQCGAALLATLYAAIIVGVDMPAPQARSLKAVWRALMTESVFSFAVASVVLHCMYSRQRKNNFFGFAIGMTVLAGALSVGGFNGGAFNPAVATGTQLGKCVLSGDCEPLAMLWVFWAAPAAGSFAASMFYNILDTAPPKDARREDANRLADFH</sequence>
<keyword evidence="2 7" id="KW-0813">Transport</keyword>
<dbReference type="InterPro" id="IPR023271">
    <property type="entry name" value="Aquaporin-like"/>
</dbReference>
<dbReference type="Pfam" id="PF00230">
    <property type="entry name" value="MIP"/>
    <property type="match status" value="1"/>
</dbReference>
<accession>A0A7S1Q4H5</accession>
<comment type="similarity">
    <text evidence="7">Belongs to the MIP/aquaporin (TC 1.A.8) family.</text>
</comment>
<protein>
    <recommendedName>
        <fullName evidence="10">Aquaporin</fullName>
    </recommendedName>
</protein>
<feature type="transmembrane region" description="Helical" evidence="8">
    <location>
        <begin position="195"/>
        <end position="215"/>
    </location>
</feature>
<name>A0A7S1Q4H5_NEODS</name>
<dbReference type="InterPro" id="IPR022357">
    <property type="entry name" value="MIP_CS"/>
</dbReference>
<dbReference type="AlphaFoldDB" id="A0A7S1Q4H5"/>
<feature type="transmembrane region" description="Helical" evidence="8">
    <location>
        <begin position="12"/>
        <end position="37"/>
    </location>
</feature>
<feature type="transmembrane region" description="Helical" evidence="8">
    <location>
        <begin position="81"/>
        <end position="101"/>
    </location>
</feature>
<dbReference type="InterPro" id="IPR000425">
    <property type="entry name" value="MIP"/>
</dbReference>
<keyword evidence="6 8" id="KW-0472">Membrane</keyword>
<dbReference type="GO" id="GO:0012505">
    <property type="term" value="C:endomembrane system"/>
    <property type="evidence" value="ECO:0007669"/>
    <property type="project" value="UniProtKB-SubCell"/>
</dbReference>
<keyword evidence="5 8" id="KW-1133">Transmembrane helix</keyword>
<dbReference type="Gene3D" id="1.20.1080.10">
    <property type="entry name" value="Glycerol uptake facilitator protein"/>
    <property type="match status" value="1"/>
</dbReference>
<evidence type="ECO:0000313" key="9">
    <source>
        <dbReference type="EMBL" id="CAD9116699.1"/>
    </source>
</evidence>
<evidence type="ECO:0000256" key="6">
    <source>
        <dbReference type="ARBA" id="ARBA00023136"/>
    </source>
</evidence>
<dbReference type="EMBL" id="HBGF01022867">
    <property type="protein sequence ID" value="CAD9116699.1"/>
    <property type="molecule type" value="Transcribed_RNA"/>
</dbReference>
<dbReference type="GO" id="GO:0019755">
    <property type="term" value="P:one-carbon compound transport"/>
    <property type="evidence" value="ECO:0007669"/>
    <property type="project" value="UniProtKB-ARBA"/>
</dbReference>
<evidence type="ECO:0000256" key="7">
    <source>
        <dbReference type="RuleBase" id="RU000477"/>
    </source>
</evidence>
<feature type="transmembrane region" description="Helical" evidence="8">
    <location>
        <begin position="145"/>
        <end position="164"/>
    </location>
</feature>
<dbReference type="GO" id="GO:0016020">
    <property type="term" value="C:membrane"/>
    <property type="evidence" value="ECO:0007669"/>
    <property type="project" value="InterPro"/>
</dbReference>
<reference evidence="9" key="1">
    <citation type="submission" date="2021-01" db="EMBL/GenBank/DDBJ databases">
        <authorList>
            <person name="Corre E."/>
            <person name="Pelletier E."/>
            <person name="Niang G."/>
            <person name="Scheremetjew M."/>
            <person name="Finn R."/>
            <person name="Kale V."/>
            <person name="Holt S."/>
            <person name="Cochrane G."/>
            <person name="Meng A."/>
            <person name="Brown T."/>
            <person name="Cohen L."/>
        </authorList>
    </citation>
    <scope>NUCLEOTIDE SEQUENCE</scope>
    <source>
        <strain evidence="9">CCAP 1951/1</strain>
    </source>
</reference>
<evidence type="ECO:0008006" key="10">
    <source>
        <dbReference type="Google" id="ProtNLM"/>
    </source>
</evidence>
<evidence type="ECO:0000256" key="2">
    <source>
        <dbReference type="ARBA" id="ARBA00022448"/>
    </source>
</evidence>
<dbReference type="GO" id="GO:0015250">
    <property type="term" value="F:water channel activity"/>
    <property type="evidence" value="ECO:0007669"/>
    <property type="project" value="TreeGrafter"/>
</dbReference>
<dbReference type="GO" id="GO:0005737">
    <property type="term" value="C:cytoplasm"/>
    <property type="evidence" value="ECO:0007669"/>
    <property type="project" value="UniProtKB-ARBA"/>
</dbReference>
<dbReference type="PROSITE" id="PS00221">
    <property type="entry name" value="MIP"/>
    <property type="match status" value="1"/>
</dbReference>
<gene>
    <name evidence="9" type="ORF">NDES1114_LOCUS15099</name>
</gene>
<dbReference type="PANTHER" id="PTHR45665">
    <property type="entry name" value="AQUAPORIN-8"/>
    <property type="match status" value="1"/>
</dbReference>
<proteinExistence type="inferred from homology"/>
<evidence type="ECO:0000256" key="3">
    <source>
        <dbReference type="ARBA" id="ARBA00022692"/>
    </source>
</evidence>
<evidence type="ECO:0000256" key="5">
    <source>
        <dbReference type="ARBA" id="ARBA00022989"/>
    </source>
</evidence>
<dbReference type="SUPFAM" id="SSF81338">
    <property type="entry name" value="Aquaporin-like"/>
    <property type="match status" value="1"/>
</dbReference>
<dbReference type="PANTHER" id="PTHR45665:SF9">
    <property type="entry name" value="AQUAPORIN-8"/>
    <property type="match status" value="1"/>
</dbReference>
<organism evidence="9">
    <name type="scientific">Neobodo designis</name>
    <name type="common">Flagellated protozoan</name>
    <name type="synonym">Bodo designis</name>
    <dbReference type="NCBI Taxonomy" id="312471"/>
    <lineage>
        <taxon>Eukaryota</taxon>
        <taxon>Discoba</taxon>
        <taxon>Euglenozoa</taxon>
        <taxon>Kinetoplastea</taxon>
        <taxon>Metakinetoplastina</taxon>
        <taxon>Neobodonida</taxon>
        <taxon>Neobodo</taxon>
    </lineage>
</organism>
<keyword evidence="4" id="KW-0677">Repeat</keyword>
<feature type="transmembrane region" description="Helical" evidence="8">
    <location>
        <begin position="113"/>
        <end position="133"/>
    </location>
</feature>
<comment type="subcellular location">
    <subcellularLocation>
        <location evidence="1">Endomembrane system</location>
        <topology evidence="1">Multi-pass membrane protein</topology>
    </subcellularLocation>
</comment>
<feature type="transmembrane region" description="Helical" evidence="8">
    <location>
        <begin position="43"/>
        <end position="69"/>
    </location>
</feature>